<evidence type="ECO:0000256" key="3">
    <source>
        <dbReference type="ARBA" id="ARBA00022729"/>
    </source>
</evidence>
<dbReference type="PANTHER" id="PTHR36842">
    <property type="entry name" value="PROTEIN TOLB HOMOLOG"/>
    <property type="match status" value="1"/>
</dbReference>
<dbReference type="SUPFAM" id="SSF52964">
    <property type="entry name" value="TolB, N-terminal domain"/>
    <property type="match status" value="1"/>
</dbReference>
<dbReference type="Pfam" id="PF07676">
    <property type="entry name" value="PD40"/>
    <property type="match status" value="5"/>
</dbReference>
<dbReference type="PANTHER" id="PTHR36842:SF1">
    <property type="entry name" value="PROTEIN TOLB"/>
    <property type="match status" value="1"/>
</dbReference>
<keyword evidence="5" id="KW-0131">Cell cycle</keyword>
<dbReference type="HAMAP" id="MF_00671">
    <property type="entry name" value="TolB"/>
    <property type="match status" value="1"/>
</dbReference>
<evidence type="ECO:0000256" key="2">
    <source>
        <dbReference type="ARBA" id="ARBA00009820"/>
    </source>
</evidence>
<comment type="subcellular location">
    <subcellularLocation>
        <location evidence="1 5">Periplasm</location>
    </subcellularLocation>
</comment>
<comment type="subunit">
    <text evidence="5">The Tol-Pal system is composed of five core proteins: the inner membrane proteins TolA, TolQ and TolR, the periplasmic protein TolB and the outer membrane protein Pal. They form a network linking the inner and outer membranes and the peptidoglycan layer.</text>
</comment>
<dbReference type="InterPro" id="IPR011659">
    <property type="entry name" value="WD40"/>
</dbReference>
<reference evidence="7 8" key="1">
    <citation type="submission" date="2023-08" db="EMBL/GenBank/DDBJ databases">
        <title>Whole-genome sequencing of halo(alkali)philic microorganisms from hypersaline lakes.</title>
        <authorList>
            <person name="Sorokin D.Y."/>
            <person name="Abbas B."/>
            <person name="Merkel A.Y."/>
        </authorList>
    </citation>
    <scope>NUCLEOTIDE SEQUENCE [LARGE SCALE GENOMIC DNA]</scope>
    <source>
        <strain evidence="7 8">AB-CW4</strain>
    </source>
</reference>
<dbReference type="Gene3D" id="3.40.50.10070">
    <property type="entry name" value="TolB, N-terminal domain"/>
    <property type="match status" value="1"/>
</dbReference>
<dbReference type="NCBIfam" id="TIGR02800">
    <property type="entry name" value="propeller_TolB"/>
    <property type="match status" value="1"/>
</dbReference>
<comment type="caution">
    <text evidence="7">The sequence shown here is derived from an EMBL/GenBank/DDBJ whole genome shotgun (WGS) entry which is preliminary data.</text>
</comment>
<evidence type="ECO:0000256" key="5">
    <source>
        <dbReference type="HAMAP-Rule" id="MF_00671"/>
    </source>
</evidence>
<organism evidence="7 8">
    <name type="scientific">Natronospira bacteriovora</name>
    <dbReference type="NCBI Taxonomy" id="3069753"/>
    <lineage>
        <taxon>Bacteria</taxon>
        <taxon>Pseudomonadati</taxon>
        <taxon>Pseudomonadota</taxon>
        <taxon>Gammaproteobacteria</taxon>
        <taxon>Natronospirales</taxon>
        <taxon>Natronospiraceae</taxon>
        <taxon>Natronospira</taxon>
    </lineage>
</organism>
<evidence type="ECO:0000313" key="8">
    <source>
        <dbReference type="Proteomes" id="UP001239019"/>
    </source>
</evidence>
<accession>A0ABU0W3G9</accession>
<dbReference type="Proteomes" id="UP001239019">
    <property type="component" value="Unassembled WGS sequence"/>
</dbReference>
<proteinExistence type="inferred from homology"/>
<keyword evidence="4 5" id="KW-0574">Periplasm</keyword>
<evidence type="ECO:0000256" key="4">
    <source>
        <dbReference type="ARBA" id="ARBA00022764"/>
    </source>
</evidence>
<keyword evidence="8" id="KW-1185">Reference proteome</keyword>
<comment type="function">
    <text evidence="5">Part of the Tol-Pal system, which plays a role in outer membrane invagination during cell division and is important for maintaining outer membrane integrity.</text>
</comment>
<protein>
    <recommendedName>
        <fullName evidence="5">Tol-Pal system protein TolB</fullName>
    </recommendedName>
</protein>
<dbReference type="RefSeq" id="WP_306726992.1">
    <property type="nucleotide sequence ID" value="NZ_JAVDDT010000001.1"/>
</dbReference>
<feature type="domain" description="TolB N-terminal" evidence="6">
    <location>
        <begin position="25"/>
        <end position="128"/>
    </location>
</feature>
<dbReference type="InterPro" id="IPR014167">
    <property type="entry name" value="Tol-Pal_TolB"/>
</dbReference>
<dbReference type="InterPro" id="IPR011042">
    <property type="entry name" value="6-blade_b-propeller_TolB-like"/>
</dbReference>
<dbReference type="SUPFAM" id="SSF69304">
    <property type="entry name" value="Tricorn protease N-terminal domain"/>
    <property type="match status" value="1"/>
</dbReference>
<keyword evidence="3 5" id="KW-0732">Signal</keyword>
<dbReference type="Pfam" id="PF04052">
    <property type="entry name" value="TolB_N"/>
    <property type="match status" value="1"/>
</dbReference>
<evidence type="ECO:0000259" key="6">
    <source>
        <dbReference type="Pfam" id="PF04052"/>
    </source>
</evidence>
<dbReference type="EMBL" id="JAVDDT010000001">
    <property type="protein sequence ID" value="MDQ2068507.1"/>
    <property type="molecule type" value="Genomic_DNA"/>
</dbReference>
<sequence length="441" mass="48991">MSPVIRLLWLILLIGLALPARADVLRVDITSGVDAAEPVAVAPFIWQGPGEAPEDVAAIIAANLERSGRYRPLERGALPEQPHMDRTPDFAAWREAGADNLVVGEMRERGDRLELRFRVFDVHRGEQLLGYSVPTRPDRIRRAAHQISDMIYERLSGEPGAFNTRLAYVQAERRNGRERFHLIVADSDGHDPRRILSSPQPIMSPNWSPDAEQLAYVSFENRRSEIFIQNVRTGERRSVSARDGINGAPSFSPDGRYLAMTLTTGEGGPDIHILELDSGELRRVTRSRAIDTEPTWFPDGDRIAFTSDRGGAPQIYSARIDGSDVRRMTFDGNYNARPSISADGRSMAMIHRGQQGGFRIAVQDLERRSLRVLGEGNNDESPSFAPNGAMIIYAARRGFRGVLAAVSTDGRVRQALETETDTVRDPAWSPRLDAVDRSAMN</sequence>
<comment type="similarity">
    <text evidence="2 5">Belongs to the TolB family.</text>
</comment>
<evidence type="ECO:0000256" key="1">
    <source>
        <dbReference type="ARBA" id="ARBA00004418"/>
    </source>
</evidence>
<keyword evidence="5" id="KW-0132">Cell division</keyword>
<name>A0ABU0W3G9_9GAMM</name>
<evidence type="ECO:0000313" key="7">
    <source>
        <dbReference type="EMBL" id="MDQ2068507.1"/>
    </source>
</evidence>
<gene>
    <name evidence="5 7" type="primary">tolB</name>
    <name evidence="7" type="ORF">RBH19_01305</name>
</gene>
<dbReference type="InterPro" id="IPR007195">
    <property type="entry name" value="TolB_N"/>
</dbReference>
<dbReference type="Gene3D" id="2.120.10.30">
    <property type="entry name" value="TolB, C-terminal domain"/>
    <property type="match status" value="1"/>
</dbReference>